<keyword evidence="5" id="KW-0808">Transferase</keyword>
<dbReference type="Pfam" id="PF00512">
    <property type="entry name" value="HisKA"/>
    <property type="match status" value="1"/>
</dbReference>
<dbReference type="InterPro" id="IPR004358">
    <property type="entry name" value="Sig_transdc_His_kin-like_C"/>
</dbReference>
<evidence type="ECO:0000259" key="13">
    <source>
        <dbReference type="PROSITE" id="PS50885"/>
    </source>
</evidence>
<dbReference type="Gene3D" id="1.10.287.130">
    <property type="match status" value="1"/>
</dbReference>
<dbReference type="SMART" id="SM00388">
    <property type="entry name" value="HisKA"/>
    <property type="match status" value="1"/>
</dbReference>
<name>A0ABR9R2I2_9FIRM</name>
<sequence length="455" mass="50020">MKRFSIQLRVTLWFTVLMVALAATGLVFLFYMGGQSALAATKGRMTDMAEASWSDIHIRSDGAEVDNDLEYFREGVYLSVYDAQGLPLYGAVPRRFDNSVVFADSTLREVTDSGGKWYVYDACQTIDGISVWVRTVAAVDEVDSTITALLRLAGIVFPFYILLAAAGGYWLTRRALLPVRQITQTAREIGQGNDLSRRIALGPGRDDVHVLADEFDRMFGRLEAAFDSEKQFVSDASHELRTPTAVILSQCEDALEEDRSPAETRAALRSIQKQAEKMAGMLSQLLMLARADSGRQVLHKEPFDMSSLAEAVAEEQQELADARGITVRADIQPGVMVCGDETLLMRMLINLMENGIKYGRVNGHLNLTLTAMGDTVTGTVADDGIGIAREDLDKIWRRFWQADPSHSGKGAGLGLSMVKWIVEAHGGTIAVESFPGRGSSFTFTLPRCEDNTRKG</sequence>
<protein>
    <recommendedName>
        <fullName evidence="3">histidine kinase</fullName>
        <ecNumber evidence="3">2.7.13.3</ecNumber>
    </recommendedName>
</protein>
<feature type="domain" description="Histidine kinase" evidence="12">
    <location>
        <begin position="235"/>
        <end position="449"/>
    </location>
</feature>
<dbReference type="EC" id="2.7.13.3" evidence="3"/>
<evidence type="ECO:0000256" key="6">
    <source>
        <dbReference type="ARBA" id="ARBA00022692"/>
    </source>
</evidence>
<feature type="domain" description="HAMP" evidence="13">
    <location>
        <begin position="173"/>
        <end position="227"/>
    </location>
</feature>
<dbReference type="Gene3D" id="3.30.565.10">
    <property type="entry name" value="Histidine kinase-like ATPase, C-terminal domain"/>
    <property type="match status" value="1"/>
</dbReference>
<dbReference type="SUPFAM" id="SSF55874">
    <property type="entry name" value="ATPase domain of HSP90 chaperone/DNA topoisomerase II/histidine kinase"/>
    <property type="match status" value="1"/>
</dbReference>
<dbReference type="Proteomes" id="UP000768567">
    <property type="component" value="Unassembled WGS sequence"/>
</dbReference>
<dbReference type="InterPro" id="IPR003661">
    <property type="entry name" value="HisK_dim/P_dom"/>
</dbReference>
<dbReference type="InterPro" id="IPR050428">
    <property type="entry name" value="TCS_sensor_his_kinase"/>
</dbReference>
<evidence type="ECO:0000259" key="12">
    <source>
        <dbReference type="PROSITE" id="PS50109"/>
    </source>
</evidence>
<keyword evidence="8 11" id="KW-1133">Transmembrane helix</keyword>
<comment type="caution">
    <text evidence="14">The sequence shown here is derived from an EMBL/GenBank/DDBJ whole genome shotgun (WGS) entry which is preliminary data.</text>
</comment>
<evidence type="ECO:0000313" key="15">
    <source>
        <dbReference type="Proteomes" id="UP000768567"/>
    </source>
</evidence>
<dbReference type="Gene3D" id="6.10.340.10">
    <property type="match status" value="1"/>
</dbReference>
<comment type="catalytic activity">
    <reaction evidence="1">
        <text>ATP + protein L-histidine = ADP + protein N-phospho-L-histidine.</text>
        <dbReference type="EC" id="2.7.13.3"/>
    </reaction>
</comment>
<dbReference type="CDD" id="cd06225">
    <property type="entry name" value="HAMP"/>
    <property type="match status" value="1"/>
</dbReference>
<feature type="transmembrane region" description="Helical" evidence="11">
    <location>
        <begin position="12"/>
        <end position="32"/>
    </location>
</feature>
<proteinExistence type="predicted"/>
<dbReference type="SUPFAM" id="SSF47384">
    <property type="entry name" value="Homodimeric domain of signal transducing histidine kinase"/>
    <property type="match status" value="1"/>
</dbReference>
<dbReference type="PRINTS" id="PR00344">
    <property type="entry name" value="BCTRLSENSOR"/>
</dbReference>
<evidence type="ECO:0000256" key="2">
    <source>
        <dbReference type="ARBA" id="ARBA00004370"/>
    </source>
</evidence>
<dbReference type="PROSITE" id="PS50109">
    <property type="entry name" value="HIS_KIN"/>
    <property type="match status" value="1"/>
</dbReference>
<dbReference type="CDD" id="cd00082">
    <property type="entry name" value="HisKA"/>
    <property type="match status" value="1"/>
</dbReference>
<keyword evidence="10 11" id="KW-0472">Membrane</keyword>
<dbReference type="SUPFAM" id="SSF158472">
    <property type="entry name" value="HAMP domain-like"/>
    <property type="match status" value="1"/>
</dbReference>
<keyword evidence="7 14" id="KW-0418">Kinase</keyword>
<organism evidence="14 15">
    <name type="scientific">Gemmiger gallinarum</name>
    <dbReference type="NCBI Taxonomy" id="2779354"/>
    <lineage>
        <taxon>Bacteria</taxon>
        <taxon>Bacillati</taxon>
        <taxon>Bacillota</taxon>
        <taxon>Clostridia</taxon>
        <taxon>Eubacteriales</taxon>
        <taxon>Gemmiger</taxon>
    </lineage>
</organism>
<comment type="subcellular location">
    <subcellularLocation>
        <location evidence="2">Membrane</location>
    </subcellularLocation>
</comment>
<evidence type="ECO:0000256" key="11">
    <source>
        <dbReference type="SAM" id="Phobius"/>
    </source>
</evidence>
<dbReference type="PANTHER" id="PTHR45436">
    <property type="entry name" value="SENSOR HISTIDINE KINASE YKOH"/>
    <property type="match status" value="1"/>
</dbReference>
<evidence type="ECO:0000256" key="4">
    <source>
        <dbReference type="ARBA" id="ARBA00022553"/>
    </source>
</evidence>
<dbReference type="Pfam" id="PF00672">
    <property type="entry name" value="HAMP"/>
    <property type="match status" value="1"/>
</dbReference>
<keyword evidence="9" id="KW-0902">Two-component regulatory system</keyword>
<evidence type="ECO:0000256" key="8">
    <source>
        <dbReference type="ARBA" id="ARBA00022989"/>
    </source>
</evidence>
<dbReference type="CDD" id="cd00075">
    <property type="entry name" value="HATPase"/>
    <property type="match status" value="1"/>
</dbReference>
<dbReference type="SMART" id="SM00304">
    <property type="entry name" value="HAMP"/>
    <property type="match status" value="1"/>
</dbReference>
<keyword evidence="4" id="KW-0597">Phosphoprotein</keyword>
<evidence type="ECO:0000256" key="5">
    <source>
        <dbReference type="ARBA" id="ARBA00022679"/>
    </source>
</evidence>
<accession>A0ABR9R2I2</accession>
<dbReference type="PROSITE" id="PS50885">
    <property type="entry name" value="HAMP"/>
    <property type="match status" value="1"/>
</dbReference>
<dbReference type="Pfam" id="PF02518">
    <property type="entry name" value="HATPase_c"/>
    <property type="match status" value="1"/>
</dbReference>
<dbReference type="InterPro" id="IPR003660">
    <property type="entry name" value="HAMP_dom"/>
</dbReference>
<evidence type="ECO:0000256" key="3">
    <source>
        <dbReference type="ARBA" id="ARBA00012438"/>
    </source>
</evidence>
<keyword evidence="15" id="KW-1185">Reference proteome</keyword>
<dbReference type="RefSeq" id="WP_193500628.1">
    <property type="nucleotide sequence ID" value="NZ_JADCKC010000002.1"/>
</dbReference>
<evidence type="ECO:0000313" key="14">
    <source>
        <dbReference type="EMBL" id="MBE5037336.1"/>
    </source>
</evidence>
<dbReference type="InterPro" id="IPR036097">
    <property type="entry name" value="HisK_dim/P_sf"/>
</dbReference>
<dbReference type="PANTHER" id="PTHR45436:SF5">
    <property type="entry name" value="SENSOR HISTIDINE KINASE TRCS"/>
    <property type="match status" value="1"/>
</dbReference>
<reference evidence="14 15" key="1">
    <citation type="submission" date="2020-10" db="EMBL/GenBank/DDBJ databases">
        <title>ChiBAC.</title>
        <authorList>
            <person name="Zenner C."/>
            <person name="Hitch T.C.A."/>
            <person name="Clavel T."/>
        </authorList>
    </citation>
    <scope>NUCLEOTIDE SEQUENCE [LARGE SCALE GENOMIC DNA]</scope>
    <source>
        <strain evidence="14 15">DSM 109015</strain>
    </source>
</reference>
<dbReference type="InterPro" id="IPR036890">
    <property type="entry name" value="HATPase_C_sf"/>
</dbReference>
<evidence type="ECO:0000256" key="9">
    <source>
        <dbReference type="ARBA" id="ARBA00023012"/>
    </source>
</evidence>
<keyword evidence="6 11" id="KW-0812">Transmembrane</keyword>
<evidence type="ECO:0000256" key="10">
    <source>
        <dbReference type="ARBA" id="ARBA00023136"/>
    </source>
</evidence>
<feature type="transmembrane region" description="Helical" evidence="11">
    <location>
        <begin position="148"/>
        <end position="171"/>
    </location>
</feature>
<dbReference type="EMBL" id="JADCKC010000002">
    <property type="protein sequence ID" value="MBE5037336.1"/>
    <property type="molecule type" value="Genomic_DNA"/>
</dbReference>
<evidence type="ECO:0000256" key="7">
    <source>
        <dbReference type="ARBA" id="ARBA00022777"/>
    </source>
</evidence>
<dbReference type="SMART" id="SM00387">
    <property type="entry name" value="HATPase_c"/>
    <property type="match status" value="1"/>
</dbReference>
<evidence type="ECO:0000256" key="1">
    <source>
        <dbReference type="ARBA" id="ARBA00000085"/>
    </source>
</evidence>
<dbReference type="InterPro" id="IPR005467">
    <property type="entry name" value="His_kinase_dom"/>
</dbReference>
<gene>
    <name evidence="14" type="ORF">INF35_06040</name>
</gene>
<dbReference type="GO" id="GO:0016301">
    <property type="term" value="F:kinase activity"/>
    <property type="evidence" value="ECO:0007669"/>
    <property type="project" value="UniProtKB-KW"/>
</dbReference>
<dbReference type="InterPro" id="IPR003594">
    <property type="entry name" value="HATPase_dom"/>
</dbReference>